<dbReference type="SMART" id="SM01022">
    <property type="entry name" value="ASCH"/>
    <property type="match status" value="1"/>
</dbReference>
<dbReference type="PIRSF" id="PIRSF021320">
    <property type="entry name" value="DUF984"/>
    <property type="match status" value="1"/>
</dbReference>
<dbReference type="RefSeq" id="WP_187815874.1">
    <property type="nucleotide sequence ID" value="NZ_JACTVJ010000011.1"/>
</dbReference>
<evidence type="ECO:0000313" key="3">
    <source>
        <dbReference type="Proteomes" id="UP000642284"/>
    </source>
</evidence>
<feature type="domain" description="ASCH" evidence="1">
    <location>
        <begin position="12"/>
        <end position="138"/>
    </location>
</feature>
<dbReference type="Gene3D" id="3.10.400.10">
    <property type="entry name" value="Sulfate adenylyltransferase"/>
    <property type="match status" value="1"/>
</dbReference>
<accession>A0ABR7SM25</accession>
<dbReference type="InterPro" id="IPR009326">
    <property type="entry name" value="DUF984"/>
</dbReference>
<organism evidence="2 3">
    <name type="scientific">Streptomyces polyasparticus</name>
    <dbReference type="NCBI Taxonomy" id="2767826"/>
    <lineage>
        <taxon>Bacteria</taxon>
        <taxon>Bacillati</taxon>
        <taxon>Actinomycetota</taxon>
        <taxon>Actinomycetes</taxon>
        <taxon>Kitasatosporales</taxon>
        <taxon>Streptomycetaceae</taxon>
        <taxon>Streptomyces</taxon>
    </lineage>
</organism>
<evidence type="ECO:0000259" key="1">
    <source>
        <dbReference type="SMART" id="SM01022"/>
    </source>
</evidence>
<keyword evidence="3" id="KW-1185">Reference proteome</keyword>
<name>A0ABR7SM25_9ACTN</name>
<dbReference type="PANTHER" id="PTHR39203:SF1">
    <property type="entry name" value="CYTOPLASMIC PROTEIN"/>
    <property type="match status" value="1"/>
</dbReference>
<gene>
    <name evidence="2" type="ORF">H9Y04_22980</name>
</gene>
<proteinExistence type="predicted"/>
<dbReference type="Proteomes" id="UP000642284">
    <property type="component" value="Unassembled WGS sequence"/>
</dbReference>
<dbReference type="InterPro" id="IPR015947">
    <property type="entry name" value="PUA-like_sf"/>
</dbReference>
<dbReference type="EMBL" id="JACTVJ010000011">
    <property type="protein sequence ID" value="MBC9715418.1"/>
    <property type="molecule type" value="Genomic_DNA"/>
</dbReference>
<sequence length="152" mass="16789">MPYPEDMKTFDFAFPGPLRDKLITAVLAGEKTSTTGLVLDYEHWGDPLPTVGERGAVVDSDERVVAVVELTDVRVLPLAEVDEQHAFDEGEGYRTVAAWRAAHERFWHGAEMREALGDPEFTVDDTTPVVAQRFRVVERVDPPGPKPTGGSL</sequence>
<dbReference type="Pfam" id="PF04266">
    <property type="entry name" value="ASCH"/>
    <property type="match status" value="1"/>
</dbReference>
<protein>
    <submittedName>
        <fullName evidence="2">ASCH domain-containing protein</fullName>
    </submittedName>
</protein>
<evidence type="ECO:0000313" key="2">
    <source>
        <dbReference type="EMBL" id="MBC9715418.1"/>
    </source>
</evidence>
<dbReference type="InterPro" id="IPR007374">
    <property type="entry name" value="ASCH_domain"/>
</dbReference>
<dbReference type="PANTHER" id="PTHR39203">
    <property type="entry name" value="CYTOPLASMIC PROTEIN-RELATED"/>
    <property type="match status" value="1"/>
</dbReference>
<dbReference type="CDD" id="cd06553">
    <property type="entry name" value="ASCH_Ef3133_like"/>
    <property type="match status" value="1"/>
</dbReference>
<reference evidence="2 3" key="1">
    <citation type="submission" date="2020-08" db="EMBL/GenBank/DDBJ databases">
        <title>Genemic of Streptomyces polyaspartic.</title>
        <authorList>
            <person name="Liu W."/>
        </authorList>
    </citation>
    <scope>NUCLEOTIDE SEQUENCE [LARGE SCALE GENOMIC DNA]</scope>
    <source>
        <strain evidence="2 3">TRM66268-LWL</strain>
    </source>
</reference>
<dbReference type="SUPFAM" id="SSF88697">
    <property type="entry name" value="PUA domain-like"/>
    <property type="match status" value="1"/>
</dbReference>
<comment type="caution">
    <text evidence="2">The sequence shown here is derived from an EMBL/GenBank/DDBJ whole genome shotgun (WGS) entry which is preliminary data.</text>
</comment>